<dbReference type="SUPFAM" id="SSF55469">
    <property type="entry name" value="FMN-dependent nitroreductase-like"/>
    <property type="match status" value="1"/>
</dbReference>
<dbReference type="InterPro" id="IPR000415">
    <property type="entry name" value="Nitroreductase-like"/>
</dbReference>
<sequence>MTHPDLLAILDLARWAPSGDNTQCWRFEIVDETRFAIHGWDTRDWCVYDLDGHASQIAIGALLETIAIGASVQGFRAEFTRCVDCPESRPTIDVTLIEAPEMLPDPLAEVIERRVTQRRPLSTTPLSEAQKHALEASVGSNFRVLWLEGALNRWRMAKLLFLSARIRLTIPEAYEVHRRVIEWHARYSEDKIPDQAIGMDRMGMRLMRWAMQSWGRVLFLNRWVAGTWLPRLQLDLLPGYYCGAHALIASNAQLDGTDAYIAAGRAVQRFWLTATVQGLQFQPEMTPLIFSHYAREERRFSIIESAVREASSVYSRMCALFPHDAVCAGVFICRIGGGDTPLSRSIRLPLERLIDNELPTVNVDTSGL</sequence>
<proteinExistence type="predicted"/>
<dbReference type="AlphaFoldDB" id="A0A1D8K790"/>
<dbReference type="Gene3D" id="3.40.109.10">
    <property type="entry name" value="NADH Oxidase"/>
    <property type="match status" value="2"/>
</dbReference>
<dbReference type="KEGG" id="aaeo:BJI67_06970"/>
<evidence type="ECO:0000313" key="1">
    <source>
        <dbReference type="EMBL" id="AOV16835.1"/>
    </source>
</evidence>
<gene>
    <name evidence="1" type="ORF">BJI67_06970</name>
</gene>
<dbReference type="GO" id="GO:0016491">
    <property type="term" value="F:oxidoreductase activity"/>
    <property type="evidence" value="ECO:0007669"/>
    <property type="project" value="InterPro"/>
</dbReference>
<dbReference type="Proteomes" id="UP000095342">
    <property type="component" value="Chromosome"/>
</dbReference>
<organism evidence="1 2">
    <name type="scientific">Acidihalobacter aeolianus</name>
    <dbReference type="NCBI Taxonomy" id="2792603"/>
    <lineage>
        <taxon>Bacteria</taxon>
        <taxon>Pseudomonadati</taxon>
        <taxon>Pseudomonadota</taxon>
        <taxon>Gammaproteobacteria</taxon>
        <taxon>Chromatiales</taxon>
        <taxon>Ectothiorhodospiraceae</taxon>
        <taxon>Acidihalobacter</taxon>
    </lineage>
</organism>
<name>A0A1D8K790_9GAMM</name>
<keyword evidence="2" id="KW-1185">Reference proteome</keyword>
<accession>A0A1D8K790</accession>
<dbReference type="RefSeq" id="WP_070072418.1">
    <property type="nucleotide sequence ID" value="NZ_CP017448.1"/>
</dbReference>
<evidence type="ECO:0000313" key="2">
    <source>
        <dbReference type="Proteomes" id="UP000095342"/>
    </source>
</evidence>
<reference evidence="1 2" key="1">
    <citation type="submission" date="2016-09" db="EMBL/GenBank/DDBJ databases">
        <title>Acidihalobacter prosperus V6 (DSM14174).</title>
        <authorList>
            <person name="Khaleque H.N."/>
            <person name="Ramsay J.P."/>
            <person name="Murphy R.J.T."/>
            <person name="Kaksonen A.H."/>
            <person name="Boxall N.J."/>
            <person name="Watkin E.L.J."/>
        </authorList>
    </citation>
    <scope>NUCLEOTIDE SEQUENCE [LARGE SCALE GENOMIC DNA]</scope>
    <source>
        <strain evidence="1 2">V6</strain>
    </source>
</reference>
<dbReference type="EMBL" id="CP017448">
    <property type="protein sequence ID" value="AOV16835.1"/>
    <property type="molecule type" value="Genomic_DNA"/>
</dbReference>
<protein>
    <submittedName>
        <fullName evidence="1">Molybdopterin biosynthesis protein MoeY</fullName>
    </submittedName>
</protein>